<dbReference type="SUPFAM" id="SSF54001">
    <property type="entry name" value="Cysteine proteinases"/>
    <property type="match status" value="1"/>
</dbReference>
<evidence type="ECO:0000259" key="2">
    <source>
        <dbReference type="PROSITE" id="PS50911"/>
    </source>
</evidence>
<organism evidence="3 4">
    <name type="scientific">Coemansia brasiliensis</name>
    <dbReference type="NCBI Taxonomy" id="2650707"/>
    <lineage>
        <taxon>Eukaryota</taxon>
        <taxon>Fungi</taxon>
        <taxon>Fungi incertae sedis</taxon>
        <taxon>Zoopagomycota</taxon>
        <taxon>Kickxellomycotina</taxon>
        <taxon>Kickxellomycetes</taxon>
        <taxon>Kickxellales</taxon>
        <taxon>Kickxellaceae</taxon>
        <taxon>Coemansia</taxon>
    </lineage>
</organism>
<dbReference type="Gene3D" id="3.90.1720.10">
    <property type="entry name" value="endopeptidase domain like (from Nostoc punctiforme)"/>
    <property type="match status" value="1"/>
</dbReference>
<dbReference type="InterPro" id="IPR007921">
    <property type="entry name" value="CHAP_dom"/>
</dbReference>
<sequence>MKFFASVILCLAVLASVSSAYKIYKATSVNCRSGPGTNYKAVKTYTTKDNIKLTCQTSGQNIKGNTLWGKTTDNCYIADYYLHTGSNGYVVKKCGGSKPPSNGGGGGKIPGPMTNDYPYKNNCGGVDPWSYYKCQCTSFVAWRINKRLGVKFHNHYKGPNWGNANTWDNAAKQTGVPVNSKPVPGCVAQTNAGRYGHVAWVAKVSGNSVTVEEYNHGGTERYGTRTVPKSSFNYIHVKV</sequence>
<proteinExistence type="predicted"/>
<keyword evidence="4" id="KW-1185">Reference proteome</keyword>
<dbReference type="AlphaFoldDB" id="A0A9W8I710"/>
<evidence type="ECO:0000313" key="4">
    <source>
        <dbReference type="Proteomes" id="UP001139887"/>
    </source>
</evidence>
<dbReference type="Pfam" id="PF05257">
    <property type="entry name" value="CHAP"/>
    <property type="match status" value="1"/>
</dbReference>
<reference evidence="3" key="1">
    <citation type="submission" date="2022-07" db="EMBL/GenBank/DDBJ databases">
        <title>Phylogenomic reconstructions and comparative analyses of Kickxellomycotina fungi.</title>
        <authorList>
            <person name="Reynolds N.K."/>
            <person name="Stajich J.E."/>
            <person name="Barry K."/>
            <person name="Grigoriev I.V."/>
            <person name="Crous P."/>
            <person name="Smith M.E."/>
        </authorList>
    </citation>
    <scope>NUCLEOTIDE SEQUENCE</scope>
    <source>
        <strain evidence="3">NRRL 1566</strain>
    </source>
</reference>
<accession>A0A9W8I710</accession>
<evidence type="ECO:0000313" key="3">
    <source>
        <dbReference type="EMBL" id="KAJ2849523.1"/>
    </source>
</evidence>
<dbReference type="Proteomes" id="UP001139887">
    <property type="component" value="Unassembled WGS sequence"/>
</dbReference>
<dbReference type="OrthoDB" id="5358886at2759"/>
<evidence type="ECO:0000256" key="1">
    <source>
        <dbReference type="SAM" id="SignalP"/>
    </source>
</evidence>
<feature type="chain" id="PRO_5040766325" description="Peptidase C51 domain-containing protein" evidence="1">
    <location>
        <begin position="21"/>
        <end position="239"/>
    </location>
</feature>
<dbReference type="PROSITE" id="PS50911">
    <property type="entry name" value="CHAP"/>
    <property type="match status" value="1"/>
</dbReference>
<comment type="caution">
    <text evidence="3">The sequence shown here is derived from an EMBL/GenBank/DDBJ whole genome shotgun (WGS) entry which is preliminary data.</text>
</comment>
<dbReference type="EMBL" id="JANBUW010000073">
    <property type="protein sequence ID" value="KAJ2849523.1"/>
    <property type="molecule type" value="Genomic_DNA"/>
</dbReference>
<keyword evidence="1" id="KW-0732">Signal</keyword>
<feature type="signal peptide" evidence="1">
    <location>
        <begin position="1"/>
        <end position="20"/>
    </location>
</feature>
<gene>
    <name evidence="3" type="ORF">IWW36_002561</name>
</gene>
<feature type="domain" description="Peptidase C51" evidence="2">
    <location>
        <begin position="111"/>
        <end position="236"/>
    </location>
</feature>
<dbReference type="InterPro" id="IPR038765">
    <property type="entry name" value="Papain-like_cys_pep_sf"/>
</dbReference>
<protein>
    <recommendedName>
        <fullName evidence="2">Peptidase C51 domain-containing protein</fullName>
    </recommendedName>
</protein>
<name>A0A9W8I710_9FUNG</name>